<feature type="non-terminal residue" evidence="1">
    <location>
        <position position="1"/>
    </location>
</feature>
<evidence type="ECO:0000313" key="1">
    <source>
        <dbReference type="EMBL" id="AQK78664.1"/>
    </source>
</evidence>
<reference evidence="1" key="1">
    <citation type="submission" date="2015-12" db="EMBL/GenBank/DDBJ databases">
        <title>Update maize B73 reference genome by single molecule sequencing technologies.</title>
        <authorList>
            <consortium name="Maize Genome Sequencing Project"/>
            <person name="Ware D."/>
        </authorList>
    </citation>
    <scope>NUCLEOTIDE SEQUENCE</scope>
    <source>
        <tissue evidence="1">Seedling</tissue>
    </source>
</reference>
<sequence>SAHRTPSISSPRTLAAAAELGGDGALQRLELAPQELRARIPRLPCLCEPSWTDQEVRADVLQAVLPQQCQGHWLHQVPLKSGGNGPCGRGEAVVLFPVI</sequence>
<accession>A0A1D6LFE4</accession>
<gene>
    <name evidence="1" type="ORF">ZEAMMB73_Zm00001d035312</name>
</gene>
<keyword evidence="1" id="KW-0687">Ribonucleoprotein</keyword>
<organism evidence="1">
    <name type="scientific">Zea mays</name>
    <name type="common">Maize</name>
    <dbReference type="NCBI Taxonomy" id="4577"/>
    <lineage>
        <taxon>Eukaryota</taxon>
        <taxon>Viridiplantae</taxon>
        <taxon>Streptophyta</taxon>
        <taxon>Embryophyta</taxon>
        <taxon>Tracheophyta</taxon>
        <taxon>Spermatophyta</taxon>
        <taxon>Magnoliopsida</taxon>
        <taxon>Liliopsida</taxon>
        <taxon>Poales</taxon>
        <taxon>Poaceae</taxon>
        <taxon>PACMAD clade</taxon>
        <taxon>Panicoideae</taxon>
        <taxon>Andropogonodae</taxon>
        <taxon>Andropogoneae</taxon>
        <taxon>Tripsacinae</taxon>
        <taxon>Zea</taxon>
    </lineage>
</organism>
<name>A0A1D6LFE4_MAIZE</name>
<dbReference type="EMBL" id="CM000782">
    <property type="protein sequence ID" value="AQK78664.1"/>
    <property type="molecule type" value="Genomic_DNA"/>
</dbReference>
<proteinExistence type="predicted"/>
<dbReference type="AlphaFoldDB" id="A0A1D6LFE4"/>
<dbReference type="GO" id="GO:0005840">
    <property type="term" value="C:ribosome"/>
    <property type="evidence" value="ECO:0007669"/>
    <property type="project" value="UniProtKB-KW"/>
</dbReference>
<protein>
    <submittedName>
        <fullName evidence="1">40S ribosomal protein S29</fullName>
    </submittedName>
</protein>
<keyword evidence="1" id="KW-0689">Ribosomal protein</keyword>